<dbReference type="Proteomes" id="UP000730481">
    <property type="component" value="Unassembled WGS sequence"/>
</dbReference>
<reference evidence="1" key="1">
    <citation type="journal article" date="2017" name="Mycologia">
        <title>Fusarium algeriense, sp. nov., a novel toxigenic crown rot pathogen of durum wheat from Algeria is nested in the Fusarium burgessii species complex.</title>
        <authorList>
            <person name="Laraba I."/>
            <person name="Keddad A."/>
            <person name="Boureghda H."/>
            <person name="Abdallah N."/>
            <person name="Vaughan M.M."/>
            <person name="Proctor R.H."/>
            <person name="Busman M."/>
            <person name="O'Donnell K."/>
        </authorList>
    </citation>
    <scope>NUCLEOTIDE SEQUENCE</scope>
    <source>
        <strain evidence="1">NRRL 25174</strain>
    </source>
</reference>
<sequence length="151" mass="17363">MRKADTNGMDFENEKAKYALRIVLEIAHGKEVLDYEGASPRFLFYMLEVHAWLGNPKVTYGSDMDPTMVGTQGALFSPFFSKNVISRCIFGMAEEAKYLYRVKDFLLLALVAEKLRLHPVMQWVFDNLSLFCRADTREIPKEVKDSIKDRG</sequence>
<reference evidence="1" key="2">
    <citation type="submission" date="2020-02" db="EMBL/GenBank/DDBJ databases">
        <title>Identification and distribution of gene clusters putatively required for synthesis of sphingolipid metabolism inhibitors in phylogenetically diverse species of the filamentous fungus Fusarium.</title>
        <authorList>
            <person name="Kim H.-S."/>
            <person name="Busman M."/>
            <person name="Brown D.W."/>
            <person name="Divon H."/>
            <person name="Uhlig S."/>
            <person name="Proctor R.H."/>
        </authorList>
    </citation>
    <scope>NUCLEOTIDE SEQUENCE</scope>
    <source>
        <strain evidence="1">NRRL 25174</strain>
    </source>
</reference>
<proteinExistence type="predicted"/>
<keyword evidence="2" id="KW-1185">Reference proteome</keyword>
<protein>
    <submittedName>
        <fullName evidence="1">Uncharacterized protein</fullName>
    </submittedName>
</protein>
<comment type="caution">
    <text evidence="1">The sequence shown here is derived from an EMBL/GenBank/DDBJ whole genome shotgun (WGS) entry which is preliminary data.</text>
</comment>
<name>A0A9P5AA80_9HYPO</name>
<evidence type="ECO:0000313" key="2">
    <source>
        <dbReference type="Proteomes" id="UP000730481"/>
    </source>
</evidence>
<dbReference type="AlphaFoldDB" id="A0A9P5AA80"/>
<organism evidence="1 2">
    <name type="scientific">Fusarium beomiforme</name>
    <dbReference type="NCBI Taxonomy" id="44412"/>
    <lineage>
        <taxon>Eukaryota</taxon>
        <taxon>Fungi</taxon>
        <taxon>Dikarya</taxon>
        <taxon>Ascomycota</taxon>
        <taxon>Pezizomycotina</taxon>
        <taxon>Sordariomycetes</taxon>
        <taxon>Hypocreomycetidae</taxon>
        <taxon>Hypocreales</taxon>
        <taxon>Nectriaceae</taxon>
        <taxon>Fusarium</taxon>
        <taxon>Fusarium burgessii species complex</taxon>
    </lineage>
</organism>
<gene>
    <name evidence="1" type="ORF">FBEOM_11894</name>
</gene>
<dbReference type="OrthoDB" id="5042684at2759"/>
<accession>A0A9P5AA80</accession>
<evidence type="ECO:0000313" key="1">
    <source>
        <dbReference type="EMBL" id="KAF4334282.1"/>
    </source>
</evidence>
<dbReference type="EMBL" id="PVQB02000707">
    <property type="protein sequence ID" value="KAF4334282.1"/>
    <property type="molecule type" value="Genomic_DNA"/>
</dbReference>